<dbReference type="OrthoDB" id="10626454at2759"/>
<evidence type="ECO:0000313" key="1">
    <source>
        <dbReference type="EMBL" id="KAG7358729.1"/>
    </source>
</evidence>
<comment type="caution">
    <text evidence="1">The sequence shown here is derived from an EMBL/GenBank/DDBJ whole genome shotgun (WGS) entry which is preliminary data.</text>
</comment>
<protein>
    <submittedName>
        <fullName evidence="1">Uncharacterized protein</fullName>
    </submittedName>
</protein>
<dbReference type="AlphaFoldDB" id="A0A9K3LAH3"/>
<proteinExistence type="predicted"/>
<reference evidence="1" key="1">
    <citation type="journal article" date="2021" name="Sci. Rep.">
        <title>Diploid genomic architecture of Nitzschia inconspicua, an elite biomass production diatom.</title>
        <authorList>
            <person name="Oliver A."/>
            <person name="Podell S."/>
            <person name="Pinowska A."/>
            <person name="Traller J.C."/>
            <person name="Smith S.R."/>
            <person name="McClure R."/>
            <person name="Beliaev A."/>
            <person name="Bohutskyi P."/>
            <person name="Hill E.A."/>
            <person name="Rabines A."/>
            <person name="Zheng H."/>
            <person name="Allen L.Z."/>
            <person name="Kuo A."/>
            <person name="Grigoriev I.V."/>
            <person name="Allen A.E."/>
            <person name="Hazlebeck D."/>
            <person name="Allen E.E."/>
        </authorList>
    </citation>
    <scope>NUCLEOTIDE SEQUENCE</scope>
    <source>
        <strain evidence="1">Hildebrandi</strain>
    </source>
</reference>
<evidence type="ECO:0000313" key="2">
    <source>
        <dbReference type="Proteomes" id="UP000693970"/>
    </source>
</evidence>
<dbReference type="EMBL" id="JAGRRH010000014">
    <property type="protein sequence ID" value="KAG7358729.1"/>
    <property type="molecule type" value="Genomic_DNA"/>
</dbReference>
<name>A0A9K3LAH3_9STRA</name>
<reference evidence="1" key="2">
    <citation type="submission" date="2021-04" db="EMBL/GenBank/DDBJ databases">
        <authorList>
            <person name="Podell S."/>
        </authorList>
    </citation>
    <scope>NUCLEOTIDE SEQUENCE</scope>
    <source>
        <strain evidence="1">Hildebrandi</strain>
    </source>
</reference>
<gene>
    <name evidence="1" type="ORF">IV203_015318</name>
</gene>
<dbReference type="Proteomes" id="UP000693970">
    <property type="component" value="Unassembled WGS sequence"/>
</dbReference>
<sequence>MLTKPVNNPRFSNEALKASWDVLQAVVRLPKLLPQITFHHIKGHQDRQVAVDKLSWSAKLNVQADKLAGNYQRLSSHQNTPAPMIGGTHCHLIYNGQTVASKHRKHIRDHRRTKQLKTYKIQKTQMSEAALADIDWQSHERSINTFKDGPHIFLVKFLYGWLSQSVGKLVSRYDPFKYPSVCNPAMSPLKILSTTSHSPTHSIANGGP</sequence>
<accession>A0A9K3LAH3</accession>
<organism evidence="1 2">
    <name type="scientific">Nitzschia inconspicua</name>
    <dbReference type="NCBI Taxonomy" id="303405"/>
    <lineage>
        <taxon>Eukaryota</taxon>
        <taxon>Sar</taxon>
        <taxon>Stramenopiles</taxon>
        <taxon>Ochrophyta</taxon>
        <taxon>Bacillariophyta</taxon>
        <taxon>Bacillariophyceae</taxon>
        <taxon>Bacillariophycidae</taxon>
        <taxon>Bacillariales</taxon>
        <taxon>Bacillariaceae</taxon>
        <taxon>Nitzschia</taxon>
    </lineage>
</organism>
<keyword evidence="2" id="KW-1185">Reference proteome</keyword>